<feature type="compositionally biased region" description="Polar residues" evidence="6">
    <location>
        <begin position="201"/>
        <end position="221"/>
    </location>
</feature>
<dbReference type="CDD" id="cd00067">
    <property type="entry name" value="GAL4"/>
    <property type="match status" value="1"/>
</dbReference>
<evidence type="ECO:0000256" key="1">
    <source>
        <dbReference type="ARBA" id="ARBA00004123"/>
    </source>
</evidence>
<feature type="region of interest" description="Disordered" evidence="6">
    <location>
        <begin position="191"/>
        <end position="221"/>
    </location>
</feature>
<dbReference type="InterPro" id="IPR050815">
    <property type="entry name" value="TF_fung"/>
</dbReference>
<dbReference type="PROSITE" id="PS00463">
    <property type="entry name" value="ZN2_CY6_FUNGAL_1"/>
    <property type="match status" value="1"/>
</dbReference>
<accession>A0AAD8V420</accession>
<dbReference type="EMBL" id="JAHLJV010000025">
    <property type="protein sequence ID" value="KAK1593492.1"/>
    <property type="molecule type" value="Genomic_DNA"/>
</dbReference>
<evidence type="ECO:0000256" key="5">
    <source>
        <dbReference type="ARBA" id="ARBA00023242"/>
    </source>
</evidence>
<dbReference type="RefSeq" id="XP_060414784.1">
    <property type="nucleotide sequence ID" value="XM_060551292.1"/>
</dbReference>
<feature type="domain" description="Zn(2)-C6 fungal-type" evidence="7">
    <location>
        <begin position="15"/>
        <end position="45"/>
    </location>
</feature>
<dbReference type="SUPFAM" id="SSF57701">
    <property type="entry name" value="Zn2/Cys6 DNA-binding domain"/>
    <property type="match status" value="1"/>
</dbReference>
<dbReference type="AlphaFoldDB" id="A0AAD8V420"/>
<gene>
    <name evidence="8" type="ORF">LY79DRAFT_179754</name>
</gene>
<reference evidence="8" key="1">
    <citation type="submission" date="2021-06" db="EMBL/GenBank/DDBJ databases">
        <title>Comparative genomics, transcriptomics and evolutionary studies reveal genomic signatures of adaptation to plant cell wall in hemibiotrophic fungi.</title>
        <authorList>
            <consortium name="DOE Joint Genome Institute"/>
            <person name="Baroncelli R."/>
            <person name="Diaz J.F."/>
            <person name="Benocci T."/>
            <person name="Peng M."/>
            <person name="Battaglia E."/>
            <person name="Haridas S."/>
            <person name="Andreopoulos W."/>
            <person name="Labutti K."/>
            <person name="Pangilinan J."/>
            <person name="Floch G.L."/>
            <person name="Makela M.R."/>
            <person name="Henrissat B."/>
            <person name="Grigoriev I.V."/>
            <person name="Crouch J.A."/>
            <person name="De Vries R.P."/>
            <person name="Sukno S.A."/>
            <person name="Thon M.R."/>
        </authorList>
    </citation>
    <scope>NUCLEOTIDE SEQUENCE</scope>
    <source>
        <strain evidence="8">CBS 125086</strain>
    </source>
</reference>
<protein>
    <recommendedName>
        <fullName evidence="7">Zn(2)-C6 fungal-type domain-containing protein</fullName>
    </recommendedName>
</protein>
<dbReference type="GO" id="GO:0008270">
    <property type="term" value="F:zinc ion binding"/>
    <property type="evidence" value="ECO:0007669"/>
    <property type="project" value="InterPro"/>
</dbReference>
<keyword evidence="4" id="KW-0804">Transcription</keyword>
<name>A0AAD8V420_9PEZI</name>
<evidence type="ECO:0000256" key="6">
    <source>
        <dbReference type="SAM" id="MobiDB-lite"/>
    </source>
</evidence>
<dbReference type="GO" id="GO:0005634">
    <property type="term" value="C:nucleus"/>
    <property type="evidence" value="ECO:0007669"/>
    <property type="project" value="UniProtKB-SubCell"/>
</dbReference>
<keyword evidence="2" id="KW-0479">Metal-binding</keyword>
<comment type="subcellular location">
    <subcellularLocation>
        <location evidence="1">Nucleus</location>
    </subcellularLocation>
</comment>
<dbReference type="Gene3D" id="4.10.240.10">
    <property type="entry name" value="Zn(2)-C6 fungal-type DNA-binding domain"/>
    <property type="match status" value="1"/>
</dbReference>
<organism evidence="8 9">
    <name type="scientific">Colletotrichum navitas</name>
    <dbReference type="NCBI Taxonomy" id="681940"/>
    <lineage>
        <taxon>Eukaryota</taxon>
        <taxon>Fungi</taxon>
        <taxon>Dikarya</taxon>
        <taxon>Ascomycota</taxon>
        <taxon>Pezizomycotina</taxon>
        <taxon>Sordariomycetes</taxon>
        <taxon>Hypocreomycetidae</taxon>
        <taxon>Glomerellales</taxon>
        <taxon>Glomerellaceae</taxon>
        <taxon>Colletotrichum</taxon>
        <taxon>Colletotrichum graminicola species complex</taxon>
    </lineage>
</organism>
<dbReference type="Proteomes" id="UP001230504">
    <property type="component" value="Unassembled WGS sequence"/>
</dbReference>
<keyword evidence="3" id="KW-0805">Transcription regulation</keyword>
<evidence type="ECO:0000256" key="2">
    <source>
        <dbReference type="ARBA" id="ARBA00022723"/>
    </source>
</evidence>
<proteinExistence type="predicted"/>
<dbReference type="GeneID" id="85435532"/>
<evidence type="ECO:0000259" key="7">
    <source>
        <dbReference type="PROSITE" id="PS50048"/>
    </source>
</evidence>
<dbReference type="PANTHER" id="PTHR47338">
    <property type="entry name" value="ZN(II)2CYS6 TRANSCRIPTION FACTOR (EUROFUNG)-RELATED"/>
    <property type="match status" value="1"/>
</dbReference>
<dbReference type="InterPro" id="IPR001138">
    <property type="entry name" value="Zn2Cys6_DnaBD"/>
</dbReference>
<dbReference type="PANTHER" id="PTHR47338:SF7">
    <property type="entry name" value="ZN(II)2CYS6 TRANSCRIPTION FACTOR (EUROFUNG)"/>
    <property type="match status" value="1"/>
</dbReference>
<dbReference type="Pfam" id="PF00172">
    <property type="entry name" value="Zn_clus"/>
    <property type="match status" value="1"/>
</dbReference>
<keyword evidence="5" id="KW-0539">Nucleus</keyword>
<dbReference type="InterPro" id="IPR036864">
    <property type="entry name" value="Zn2-C6_fun-type_DNA-bd_sf"/>
</dbReference>
<keyword evidence="9" id="KW-1185">Reference proteome</keyword>
<sequence>MAGQGIKKTTRSRGACSACRARKHQCSGEQPKCAQCGINNVTCQWPQQQKRGPPKYYIVTMEKRLMQTERALCALMTQVSDDQLFSAFSQLDQSDCQPDPSAAAQSNGNVLDSVKTYHSGPVYWGNYPLNSAQDVKRWFQARASGATNITGSQRPQSIEIDLEDSGAIQSDTDTSHRNDLEEADGTVGIVSIGAGQDGTKGRQTTSRGPGENTGQEDTASATTKLSLVRQNLMVGVANNFNASSAPTRIVPGPEDHESYESAFLW</sequence>
<dbReference type="SMART" id="SM00066">
    <property type="entry name" value="GAL4"/>
    <property type="match status" value="1"/>
</dbReference>
<evidence type="ECO:0000256" key="4">
    <source>
        <dbReference type="ARBA" id="ARBA00023163"/>
    </source>
</evidence>
<evidence type="ECO:0000313" key="9">
    <source>
        <dbReference type="Proteomes" id="UP001230504"/>
    </source>
</evidence>
<dbReference type="PROSITE" id="PS50048">
    <property type="entry name" value="ZN2_CY6_FUNGAL_2"/>
    <property type="match status" value="1"/>
</dbReference>
<evidence type="ECO:0000256" key="3">
    <source>
        <dbReference type="ARBA" id="ARBA00023015"/>
    </source>
</evidence>
<dbReference type="GO" id="GO:0000981">
    <property type="term" value="F:DNA-binding transcription factor activity, RNA polymerase II-specific"/>
    <property type="evidence" value="ECO:0007669"/>
    <property type="project" value="InterPro"/>
</dbReference>
<evidence type="ECO:0000313" key="8">
    <source>
        <dbReference type="EMBL" id="KAK1593492.1"/>
    </source>
</evidence>
<comment type="caution">
    <text evidence="8">The sequence shown here is derived from an EMBL/GenBank/DDBJ whole genome shotgun (WGS) entry which is preliminary data.</text>
</comment>